<reference evidence="2" key="1">
    <citation type="submission" date="2014-12" db="EMBL/GenBank/DDBJ databases">
        <title>Insight into the proteome of Arion vulgaris.</title>
        <authorList>
            <person name="Aradska J."/>
            <person name="Bulat T."/>
            <person name="Smidak R."/>
            <person name="Sarate P."/>
            <person name="Gangsoo J."/>
            <person name="Sialana F."/>
            <person name="Bilban M."/>
            <person name="Lubec G."/>
        </authorList>
    </citation>
    <scope>NUCLEOTIDE SEQUENCE</scope>
    <source>
        <tissue evidence="2">Skin</tissue>
    </source>
</reference>
<name>A0A0B6YFN4_9EUPU</name>
<dbReference type="EMBL" id="HACG01008094">
    <property type="protein sequence ID" value="CEK54959.1"/>
    <property type="molecule type" value="Transcribed_RNA"/>
</dbReference>
<evidence type="ECO:0000256" key="1">
    <source>
        <dbReference type="SAM" id="MobiDB-lite"/>
    </source>
</evidence>
<gene>
    <name evidence="2" type="primary">ORF24019</name>
</gene>
<feature type="compositionally biased region" description="Polar residues" evidence="1">
    <location>
        <begin position="15"/>
        <end position="57"/>
    </location>
</feature>
<accession>A0A0B6YFN4</accession>
<organism evidence="2">
    <name type="scientific">Arion vulgaris</name>
    <dbReference type="NCBI Taxonomy" id="1028688"/>
    <lineage>
        <taxon>Eukaryota</taxon>
        <taxon>Metazoa</taxon>
        <taxon>Spiralia</taxon>
        <taxon>Lophotrochozoa</taxon>
        <taxon>Mollusca</taxon>
        <taxon>Gastropoda</taxon>
        <taxon>Heterobranchia</taxon>
        <taxon>Euthyneura</taxon>
        <taxon>Panpulmonata</taxon>
        <taxon>Eupulmonata</taxon>
        <taxon>Stylommatophora</taxon>
        <taxon>Helicina</taxon>
        <taxon>Arionoidea</taxon>
        <taxon>Arionidae</taxon>
        <taxon>Arion</taxon>
    </lineage>
</organism>
<dbReference type="AlphaFoldDB" id="A0A0B6YFN4"/>
<sequence>KHPQVFHQQPEHTGSHQQLSNVQQQLLGNVHQSSHLSPPITLSSKHNGPQIHVSLSITDRDDKVTSIPDADKIQELTNGEP</sequence>
<evidence type="ECO:0000313" key="2">
    <source>
        <dbReference type="EMBL" id="CEK54959.1"/>
    </source>
</evidence>
<proteinExistence type="predicted"/>
<protein>
    <submittedName>
        <fullName evidence="2">Uncharacterized protein</fullName>
    </submittedName>
</protein>
<feature type="region of interest" description="Disordered" evidence="1">
    <location>
        <begin position="1"/>
        <end position="81"/>
    </location>
</feature>
<feature type="non-terminal residue" evidence="2">
    <location>
        <position position="81"/>
    </location>
</feature>
<feature type="compositionally biased region" description="Basic and acidic residues" evidence="1">
    <location>
        <begin position="58"/>
        <end position="74"/>
    </location>
</feature>
<feature type="non-terminal residue" evidence="2">
    <location>
        <position position="1"/>
    </location>
</feature>